<protein>
    <recommendedName>
        <fullName evidence="9">CARD domain-containing protein</fullName>
    </recommendedName>
</protein>
<dbReference type="GO" id="GO:0042981">
    <property type="term" value="P:regulation of apoptotic process"/>
    <property type="evidence" value="ECO:0007669"/>
    <property type="project" value="InterPro"/>
</dbReference>
<keyword evidence="1" id="KW-0597">Phosphoprotein</keyword>
<dbReference type="PANTHER" id="PTHR14559:SF4">
    <property type="entry name" value="CASPASE RECRUITMENT DOMAIN-CONTAINING PROTEIN 11"/>
    <property type="match status" value="1"/>
</dbReference>
<dbReference type="PANTHER" id="PTHR14559">
    <property type="entry name" value="CASPASE RECRUITMENT DOMAIN FAMILY"/>
    <property type="match status" value="1"/>
</dbReference>
<dbReference type="InterPro" id="IPR027417">
    <property type="entry name" value="P-loop_NTPase"/>
</dbReference>
<dbReference type="GO" id="GO:0050700">
    <property type="term" value="F:CARD domain binding"/>
    <property type="evidence" value="ECO:0007669"/>
    <property type="project" value="TreeGrafter"/>
</dbReference>
<keyword evidence="8" id="KW-1185">Reference proteome</keyword>
<dbReference type="Gene3D" id="2.30.42.10">
    <property type="match status" value="1"/>
</dbReference>
<dbReference type="SUPFAM" id="SSF47986">
    <property type="entry name" value="DEATH domain"/>
    <property type="match status" value="1"/>
</dbReference>
<dbReference type="InterPro" id="IPR001315">
    <property type="entry name" value="CARD"/>
</dbReference>
<evidence type="ECO:0000256" key="1">
    <source>
        <dbReference type="ARBA" id="ARBA00022553"/>
    </source>
</evidence>
<dbReference type="STRING" id="75743.A0A401PK95"/>
<evidence type="ECO:0000259" key="6">
    <source>
        <dbReference type="PROSITE" id="PS50209"/>
    </source>
</evidence>
<evidence type="ECO:0000256" key="2">
    <source>
        <dbReference type="ARBA" id="ARBA00023054"/>
    </source>
</evidence>
<feature type="domain" description="CARD" evidence="6">
    <location>
        <begin position="60"/>
        <end position="152"/>
    </location>
</feature>
<dbReference type="OMA" id="DRYSHGA"/>
<dbReference type="InterPro" id="IPR011029">
    <property type="entry name" value="DEATH-like_dom_sf"/>
</dbReference>
<dbReference type="Gene3D" id="2.30.30.40">
    <property type="entry name" value="SH3 Domains"/>
    <property type="match status" value="1"/>
</dbReference>
<evidence type="ECO:0000256" key="3">
    <source>
        <dbReference type="SAM" id="Coils"/>
    </source>
</evidence>
<name>A0A401PK95_SCYTO</name>
<dbReference type="Gene3D" id="1.10.533.10">
    <property type="entry name" value="Death Domain, Fas"/>
    <property type="match status" value="1"/>
</dbReference>
<accession>A0A401PK95</accession>
<comment type="caution">
    <text evidence="7">The sequence shown here is derived from an EMBL/GenBank/DDBJ whole genome shotgun (WGS) entry which is preliminary data.</text>
</comment>
<keyword evidence="2 3" id="KW-0175">Coiled coil</keyword>
<proteinExistence type="predicted"/>
<dbReference type="SUPFAM" id="SSF52540">
    <property type="entry name" value="P-loop containing nucleoside triphosphate hydrolases"/>
    <property type="match status" value="1"/>
</dbReference>
<dbReference type="FunFam" id="3.40.50.300:FF:000770">
    <property type="entry name" value="Caspase recruitment domain family, member 11"/>
    <property type="match status" value="1"/>
</dbReference>
<reference evidence="7 8" key="1">
    <citation type="journal article" date="2018" name="Nat. Ecol. Evol.">
        <title>Shark genomes provide insights into elasmobranch evolution and the origin of vertebrates.</title>
        <authorList>
            <person name="Hara Y"/>
            <person name="Yamaguchi K"/>
            <person name="Onimaru K"/>
            <person name="Kadota M"/>
            <person name="Koyanagi M"/>
            <person name="Keeley SD"/>
            <person name="Tatsumi K"/>
            <person name="Tanaka K"/>
            <person name="Motone F"/>
            <person name="Kageyama Y"/>
            <person name="Nozu R"/>
            <person name="Adachi N"/>
            <person name="Nishimura O"/>
            <person name="Nakagawa R"/>
            <person name="Tanegashima C"/>
            <person name="Kiyatake I"/>
            <person name="Matsumoto R"/>
            <person name="Murakumo K"/>
            <person name="Nishida K"/>
            <person name="Terakita A"/>
            <person name="Kuratani S"/>
            <person name="Sato K"/>
            <person name="Hyodo S Kuraku.S."/>
        </authorList>
    </citation>
    <scope>NUCLEOTIDE SEQUENCE [LARGE SCALE GENOMIC DNA]</scope>
</reference>
<feature type="compositionally biased region" description="Low complexity" evidence="4">
    <location>
        <begin position="668"/>
        <end position="682"/>
    </location>
</feature>
<feature type="domain" description="PDZ" evidence="5">
    <location>
        <begin position="737"/>
        <end position="806"/>
    </location>
</feature>
<dbReference type="InterPro" id="IPR036034">
    <property type="entry name" value="PDZ_sf"/>
</dbReference>
<dbReference type="FunFam" id="1.10.533.10:FF:000003">
    <property type="entry name" value="Caspase recruitment domain family, member 11"/>
    <property type="match status" value="1"/>
</dbReference>
<dbReference type="PROSITE" id="PS50209">
    <property type="entry name" value="CARD"/>
    <property type="match status" value="1"/>
</dbReference>
<feature type="region of interest" description="Disordered" evidence="4">
    <location>
        <begin position="510"/>
        <end position="537"/>
    </location>
</feature>
<sequence length="1210" mass="140626">MLMYLTFKPTFCEGYRDILKQLLKRNLIYFRIPCKNPVPASQEMEACVSETENFCSGKDEEDVVWETVECNRHVLSRYINPAKLTPYLRQCKVIDEQDEDEVLTSHMLQSKINRTSRLLDILQTKGQRGYVVFLESLEFYYPELYKLVTGKEPTRRFSTIVVEEGHEGLTQFLMNEVIKLQQQTKAKEVLRCDLQVKMKQLEDEKKQLKLVNQELHTFQERYNKMKEERNNYNDELMKVKDDNYNLAMRYAQLSEEKNMAVMRSRDLQLQIDQLKHRLNKVEEECKLERNQSLKLKNDIEQRPRKEQVLELERENEMLKTKVQELQSIIQAGKRSLPDSEKAILDILEHDRQEALEDRQDLVSKIFNLQEENRQAEELRDKYLEEKEDLELKCSTLVKDCEMYKHRMNTIMFQLEEVEKERDQAFRSRDEAQTQFSQCLIDKDKYRKQIRELEEKNDELQIQIVRKEGKIVALESKLRRMSKDTLSADQSLPRNIPATIISQTFCHSCQKRNGQEQESSSTSEESPEDNEFFVQEPRLRRRPNLKVYGIGRPKSPCTFPRQHDYQDEDLSDVSSTKMETPNSINGCDPLSTMQTLRPRFPSVMSTTPEPPCNDSILRRTREEDRELPHRSAHLKKYSITEEDNDSICCYTFDAMQLETDDEYPDRISHGPPSIHSSSSSHQSEALDSCELEHMNSIFRKFSLERPFRPSVTSATQISNPLKHMLHTTLNGDNLVTEISVVGGNERGLFIQTVQLGSAAEKAGLKEGHQLILLEGCIKGETQSVALETSTKEEAHWTLQRCNGPVTLHFKANFDGYKKLQKDLEDGYITSGDSFYVRANLNISGQTDSCSMCVKCDEIIHVLDTMYQGKCEWLCARVDLFSDKDLEKGTIPSYCRAQQLLLVKIQRLMYRSSRDETDNQYSTLRGLWNFLQPEEQPPPIDPRAPRLSRASIFFGQILQFVSRSDNKYKRMNSSERVRIVTGSPSGPAKASFETLKLSADKQDDVDTESDIKRSFSLIPYSLVHPYHIQQKRPVLFSPTTLAKLLVQKLLNSGEAMEFDICKSDILNKEEYLQKQKSEPIIFSREKHLNTFECVMPANIKAVTAKNKHCLLEAGLSCTRDLIKKDIYPIIIVIRICEKNIKRFRRLPAKPDSGEEELLKSCRSNEGELESLPCLYTTVEADTWGNIKELIKIIKEKIIEEQRKTVWVDQDQL</sequence>
<dbReference type="InterPro" id="IPR001478">
    <property type="entry name" value="PDZ"/>
</dbReference>
<evidence type="ECO:0008006" key="9">
    <source>
        <dbReference type="Google" id="ProtNLM"/>
    </source>
</evidence>
<evidence type="ECO:0000259" key="5">
    <source>
        <dbReference type="PROSITE" id="PS50106"/>
    </source>
</evidence>
<evidence type="ECO:0000256" key="4">
    <source>
        <dbReference type="SAM" id="MobiDB-lite"/>
    </source>
</evidence>
<dbReference type="SUPFAM" id="SSF50156">
    <property type="entry name" value="PDZ domain-like"/>
    <property type="match status" value="1"/>
</dbReference>
<dbReference type="Proteomes" id="UP000288216">
    <property type="component" value="Unassembled WGS sequence"/>
</dbReference>
<dbReference type="OrthoDB" id="8868836at2759"/>
<dbReference type="CDD" id="cd06736">
    <property type="entry name" value="PDZ_CARD11_CARD14-like"/>
    <property type="match status" value="1"/>
</dbReference>
<dbReference type="Pfam" id="PF00619">
    <property type="entry name" value="CARD"/>
    <property type="match status" value="1"/>
</dbReference>
<feature type="region of interest" description="Disordered" evidence="4">
    <location>
        <begin position="663"/>
        <end position="684"/>
    </location>
</feature>
<evidence type="ECO:0000313" key="8">
    <source>
        <dbReference type="Proteomes" id="UP000288216"/>
    </source>
</evidence>
<dbReference type="Pfam" id="PF00595">
    <property type="entry name" value="PDZ"/>
    <property type="match status" value="1"/>
</dbReference>
<evidence type="ECO:0000313" key="7">
    <source>
        <dbReference type="EMBL" id="GCB73557.1"/>
    </source>
</evidence>
<gene>
    <name evidence="7" type="ORF">scyTo_0002636</name>
</gene>
<dbReference type="AlphaFoldDB" id="A0A401PK95"/>
<feature type="coiled-coil region" evidence="3">
    <location>
        <begin position="194"/>
        <end position="483"/>
    </location>
</feature>
<dbReference type="GO" id="GO:0005737">
    <property type="term" value="C:cytoplasm"/>
    <property type="evidence" value="ECO:0007669"/>
    <property type="project" value="TreeGrafter"/>
</dbReference>
<organism evidence="7 8">
    <name type="scientific">Scyliorhinus torazame</name>
    <name type="common">Cloudy catshark</name>
    <name type="synonym">Catulus torazame</name>
    <dbReference type="NCBI Taxonomy" id="75743"/>
    <lineage>
        <taxon>Eukaryota</taxon>
        <taxon>Metazoa</taxon>
        <taxon>Chordata</taxon>
        <taxon>Craniata</taxon>
        <taxon>Vertebrata</taxon>
        <taxon>Chondrichthyes</taxon>
        <taxon>Elasmobranchii</taxon>
        <taxon>Galeomorphii</taxon>
        <taxon>Galeoidea</taxon>
        <taxon>Carcharhiniformes</taxon>
        <taxon>Scyliorhinidae</taxon>
        <taxon>Scyliorhinus</taxon>
    </lineage>
</organism>
<dbReference type="Gene3D" id="3.40.50.300">
    <property type="entry name" value="P-loop containing nucleotide triphosphate hydrolases"/>
    <property type="match status" value="1"/>
</dbReference>
<dbReference type="EMBL" id="BFAA01000672">
    <property type="protein sequence ID" value="GCB73557.1"/>
    <property type="molecule type" value="Genomic_DNA"/>
</dbReference>
<dbReference type="PROSITE" id="PS50106">
    <property type="entry name" value="PDZ"/>
    <property type="match status" value="1"/>
</dbReference>